<protein>
    <recommendedName>
        <fullName evidence="2">Phosphodiester glycosidase domain-containing protein</fullName>
    </recommendedName>
</protein>
<dbReference type="AlphaFoldDB" id="A0A1G1V6I3"/>
<comment type="caution">
    <text evidence="3">The sequence shown here is derived from an EMBL/GenBank/DDBJ whole genome shotgun (WGS) entry which is preliminary data.</text>
</comment>
<sequence length="313" mass="33279">MFLAKVWSYLAGLFTSFLIVLHVINPTPAPSPMLDASSSAQVEASASGAVNPTVTPTPLLLKPSVVPKPTTKPTPQISINNTPPGAGYQRQTVQTDIGSFTVDIIAADLGSTRVIVDTASESTCTNNCPTVSLGDFIARNGAFAGINGSYFCPESYSQCAGKTNSFDTLLMNKNKVYFNSDNNMYSTVPAVIFGNGYIRFIQQSLEWGRDTGIDSMIANYPMLVFNNNVVGYSTEDGKLTSRGPRSFVANRGSMIYIGFVNTATVGEAAKVLGAMGMENALHLDDGGSTALWYGGYKKGPGRNLANAVLFVSK</sequence>
<dbReference type="InterPro" id="IPR018711">
    <property type="entry name" value="NAGPA"/>
</dbReference>
<evidence type="ECO:0000313" key="3">
    <source>
        <dbReference type="EMBL" id="OGY11018.1"/>
    </source>
</evidence>
<dbReference type="Pfam" id="PF09992">
    <property type="entry name" value="NAGPA"/>
    <property type="match status" value="1"/>
</dbReference>
<dbReference type="STRING" id="1797516.A3D26_03825"/>
<feature type="compositionally biased region" description="Low complexity" evidence="1">
    <location>
        <begin position="65"/>
        <end position="75"/>
    </location>
</feature>
<gene>
    <name evidence="3" type="ORF">A3D26_03825</name>
</gene>
<reference evidence="3 4" key="1">
    <citation type="journal article" date="2016" name="Nat. Commun.">
        <title>Thousands of microbial genomes shed light on interconnected biogeochemical processes in an aquifer system.</title>
        <authorList>
            <person name="Anantharaman K."/>
            <person name="Brown C.T."/>
            <person name="Hug L.A."/>
            <person name="Sharon I."/>
            <person name="Castelle C.J."/>
            <person name="Probst A.J."/>
            <person name="Thomas B.C."/>
            <person name="Singh A."/>
            <person name="Wilkins M.J."/>
            <person name="Karaoz U."/>
            <person name="Brodie E.L."/>
            <person name="Williams K.H."/>
            <person name="Hubbard S.S."/>
            <person name="Banfield J.F."/>
        </authorList>
    </citation>
    <scope>NUCLEOTIDE SEQUENCE [LARGE SCALE GENOMIC DNA]</scope>
</reference>
<proteinExistence type="predicted"/>
<organism evidence="3 4">
    <name type="scientific">Candidatus Blackburnbacteria bacterium RIFCSPHIGHO2_02_FULL_44_20</name>
    <dbReference type="NCBI Taxonomy" id="1797516"/>
    <lineage>
        <taxon>Bacteria</taxon>
        <taxon>Candidatus Blackburniibacteriota</taxon>
    </lineage>
</organism>
<evidence type="ECO:0000256" key="1">
    <source>
        <dbReference type="SAM" id="MobiDB-lite"/>
    </source>
</evidence>
<evidence type="ECO:0000259" key="2">
    <source>
        <dbReference type="Pfam" id="PF09992"/>
    </source>
</evidence>
<feature type="domain" description="Phosphodiester glycosidase" evidence="2">
    <location>
        <begin position="141"/>
        <end position="310"/>
    </location>
</feature>
<dbReference type="EMBL" id="MHBZ01000025">
    <property type="protein sequence ID" value="OGY11018.1"/>
    <property type="molecule type" value="Genomic_DNA"/>
</dbReference>
<feature type="region of interest" description="Disordered" evidence="1">
    <location>
        <begin position="65"/>
        <end position="85"/>
    </location>
</feature>
<evidence type="ECO:0000313" key="4">
    <source>
        <dbReference type="Proteomes" id="UP000178319"/>
    </source>
</evidence>
<feature type="compositionally biased region" description="Polar residues" evidence="1">
    <location>
        <begin position="76"/>
        <end position="85"/>
    </location>
</feature>
<dbReference type="Proteomes" id="UP000178319">
    <property type="component" value="Unassembled WGS sequence"/>
</dbReference>
<name>A0A1G1V6I3_9BACT</name>
<accession>A0A1G1V6I3</accession>